<evidence type="ECO:0000256" key="6">
    <source>
        <dbReference type="ARBA" id="ARBA00038095"/>
    </source>
</evidence>
<dbReference type="AlphaFoldDB" id="A0A291G876"/>
<dbReference type="InterPro" id="IPR052351">
    <property type="entry name" value="Ornithine_N-alpha-AT"/>
</dbReference>
<dbReference type="STRING" id="1758178.GCA_001550095_01580"/>
<dbReference type="GO" id="GO:0043810">
    <property type="term" value="F:ornithine-acyl [acyl carrier protein] N-acyltransferase activity"/>
    <property type="evidence" value="ECO:0007669"/>
    <property type="project" value="UniProtKB-EC"/>
</dbReference>
<evidence type="ECO:0000256" key="2">
    <source>
        <dbReference type="ARBA" id="ARBA00022516"/>
    </source>
</evidence>
<evidence type="ECO:0000256" key="3">
    <source>
        <dbReference type="ARBA" id="ARBA00022679"/>
    </source>
</evidence>
<keyword evidence="4" id="KW-0443">Lipid metabolism</keyword>
<dbReference type="EC" id="2.3.2.30" evidence="7"/>
<dbReference type="OrthoDB" id="9787072at2"/>
<reference evidence="11 12" key="1">
    <citation type="submission" date="2017-06" db="EMBL/GenBank/DDBJ databases">
        <title>Celeribacter sp. TSPH2 complete genome sequence.</title>
        <authorList>
            <person name="Woo J.-H."/>
            <person name="Kim H.-S."/>
        </authorList>
    </citation>
    <scope>NUCLEOTIDE SEQUENCE [LARGE SCALE GENOMIC DNA]</scope>
    <source>
        <strain evidence="11 12">TSPH2</strain>
    </source>
</reference>
<dbReference type="Pfam" id="PF13444">
    <property type="entry name" value="Acetyltransf_5"/>
    <property type="match status" value="1"/>
</dbReference>
<evidence type="ECO:0000256" key="5">
    <source>
        <dbReference type="ARBA" id="ARBA00023315"/>
    </source>
</evidence>
<name>A0A291G876_9RHOB</name>
<comment type="catalytic activity">
    <reaction evidence="10">
        <text>a (3R)-hydroxyacyl-[ACP] + L-ornithine = a lyso-ornithine lipid + holo-[ACP] + H(+)</text>
        <dbReference type="Rhea" id="RHEA:20633"/>
        <dbReference type="Rhea" id="RHEA-COMP:9685"/>
        <dbReference type="Rhea" id="RHEA-COMP:9945"/>
        <dbReference type="ChEBI" id="CHEBI:15378"/>
        <dbReference type="ChEBI" id="CHEBI:46911"/>
        <dbReference type="ChEBI" id="CHEBI:64479"/>
        <dbReference type="ChEBI" id="CHEBI:78827"/>
        <dbReference type="ChEBI" id="CHEBI:138482"/>
        <dbReference type="EC" id="2.3.2.30"/>
    </reaction>
    <physiologicalReaction direction="left-to-right" evidence="10">
        <dbReference type="Rhea" id="RHEA:20634"/>
    </physiologicalReaction>
</comment>
<comment type="similarity">
    <text evidence="6">Belongs to the acetyltransferase family. OlsB subfamily.</text>
</comment>
<dbReference type="PANTHER" id="PTHR37323">
    <property type="entry name" value="GCN5-RELATED N-ACETYLTRANSFERASE"/>
    <property type="match status" value="1"/>
</dbReference>
<comment type="function">
    <text evidence="9">Catalyzes the first step in the biosynthesis of ornithine lipids, which are phosphorus-free membrane lipids. Catalyzes the 3-hydroxyacyl-acyl carrier protein-dependent acylation of ornithine to form lyso-ornithine lipid (LOL).</text>
</comment>
<evidence type="ECO:0000256" key="10">
    <source>
        <dbReference type="ARBA" id="ARBA00047785"/>
    </source>
</evidence>
<gene>
    <name evidence="11" type="ORF">CEW89_01695</name>
</gene>
<dbReference type="PANTHER" id="PTHR37323:SF1">
    <property type="entry name" value="L-ORNITHINE N(ALPHA)-ACYLTRANSFERASE"/>
    <property type="match status" value="1"/>
</dbReference>
<evidence type="ECO:0000313" key="11">
    <source>
        <dbReference type="EMBL" id="ATG46391.1"/>
    </source>
</evidence>
<sequence>MSAAPSQSDKSQDHKLPFQLRFARDVVDLRAAQRLRYRVFVEELGSDGEMVDHAAQLEADRFDPDYEHLMLIDPARSEDPLEQCVAVYRLLPGEKAARLGRFYSEGEYDLTALKTSGKRLLELGRSCVAQEYRGGMALFEMWAGLAKYVIEEGYDVLFGTASFFGADVRRHAEALSWLHHNHLAPEALRARALPEHFQSMDLMPLEEIDRKRAMLAIPALIKAYLRLGGTVGEGAFVDRAFNTVDVLLILDTATISPRQRAMYTKGIGG</sequence>
<comment type="pathway">
    <text evidence="1">Lipid metabolism.</text>
</comment>
<evidence type="ECO:0000256" key="9">
    <source>
        <dbReference type="ARBA" id="ARBA00045724"/>
    </source>
</evidence>
<dbReference type="RefSeq" id="WP_096804673.1">
    <property type="nucleotide sequence ID" value="NZ_CP022196.1"/>
</dbReference>
<keyword evidence="3 11" id="KW-0808">Transferase</keyword>
<organism evidence="11 12">
    <name type="scientific">Celeribacter ethanolicus</name>
    <dbReference type="NCBI Taxonomy" id="1758178"/>
    <lineage>
        <taxon>Bacteria</taxon>
        <taxon>Pseudomonadati</taxon>
        <taxon>Pseudomonadota</taxon>
        <taxon>Alphaproteobacteria</taxon>
        <taxon>Rhodobacterales</taxon>
        <taxon>Roseobacteraceae</taxon>
        <taxon>Celeribacter</taxon>
    </lineage>
</organism>
<protein>
    <recommendedName>
        <fullName evidence="8">L-ornithine N(alpha)-acyltransferase</fullName>
        <ecNumber evidence="7">2.3.2.30</ecNumber>
    </recommendedName>
</protein>
<dbReference type="InterPro" id="IPR016181">
    <property type="entry name" value="Acyl_CoA_acyltransferase"/>
</dbReference>
<dbReference type="Gene3D" id="3.40.630.30">
    <property type="match status" value="1"/>
</dbReference>
<accession>A0A291G876</accession>
<evidence type="ECO:0000256" key="4">
    <source>
        <dbReference type="ARBA" id="ARBA00023098"/>
    </source>
</evidence>
<evidence type="ECO:0000256" key="1">
    <source>
        <dbReference type="ARBA" id="ARBA00005189"/>
    </source>
</evidence>
<keyword evidence="5 11" id="KW-0012">Acyltransferase</keyword>
<dbReference type="EMBL" id="CP022196">
    <property type="protein sequence ID" value="ATG46391.1"/>
    <property type="molecule type" value="Genomic_DNA"/>
</dbReference>
<dbReference type="Proteomes" id="UP000217935">
    <property type="component" value="Chromosome"/>
</dbReference>
<evidence type="ECO:0000256" key="8">
    <source>
        <dbReference type="ARBA" id="ARBA00039866"/>
    </source>
</evidence>
<dbReference type="KEGG" id="ceh:CEW89_01695"/>
<evidence type="ECO:0000256" key="7">
    <source>
        <dbReference type="ARBA" id="ARBA00039058"/>
    </source>
</evidence>
<dbReference type="GO" id="GO:0006629">
    <property type="term" value="P:lipid metabolic process"/>
    <property type="evidence" value="ECO:0007669"/>
    <property type="project" value="UniProtKB-KW"/>
</dbReference>
<keyword evidence="2" id="KW-0444">Lipid biosynthesis</keyword>
<dbReference type="SUPFAM" id="SSF55729">
    <property type="entry name" value="Acyl-CoA N-acyltransferases (Nat)"/>
    <property type="match status" value="1"/>
</dbReference>
<evidence type="ECO:0000313" key="12">
    <source>
        <dbReference type="Proteomes" id="UP000217935"/>
    </source>
</evidence>
<proteinExistence type="inferred from homology"/>
<keyword evidence="12" id="KW-1185">Reference proteome</keyword>